<proteinExistence type="predicted"/>
<accession>A0ACD3ZL36</accession>
<organism evidence="1 2">
    <name type="scientific">Fusarium solani subsp. cucurbitae</name>
    <name type="common">Neocosmosporum cucurbitae</name>
    <dbReference type="NCBI Taxonomy" id="2747967"/>
    <lineage>
        <taxon>Eukaryota</taxon>
        <taxon>Fungi</taxon>
        <taxon>Dikarya</taxon>
        <taxon>Ascomycota</taxon>
        <taxon>Pezizomycotina</taxon>
        <taxon>Sordariomycetes</taxon>
        <taxon>Hypocreomycetidae</taxon>
        <taxon>Hypocreales</taxon>
        <taxon>Nectriaceae</taxon>
        <taxon>Fusarium</taxon>
        <taxon>Fusarium solani species complex</taxon>
    </lineage>
</organism>
<keyword evidence="2" id="KW-1185">Reference proteome</keyword>
<gene>
    <name evidence="1" type="ORF">LCI18_012756</name>
</gene>
<name>A0ACD3ZL36_FUSSC</name>
<dbReference type="EMBL" id="CP090039">
    <property type="protein sequence ID" value="UPL01822.1"/>
    <property type="molecule type" value="Genomic_DNA"/>
</dbReference>
<evidence type="ECO:0000313" key="2">
    <source>
        <dbReference type="Proteomes" id="UP000830768"/>
    </source>
</evidence>
<dbReference type="Proteomes" id="UP000830768">
    <property type="component" value="Chromosome 11"/>
</dbReference>
<evidence type="ECO:0000313" key="1">
    <source>
        <dbReference type="EMBL" id="UPL01822.1"/>
    </source>
</evidence>
<protein>
    <submittedName>
        <fullName evidence="1">Uncharacterized protein</fullName>
    </submittedName>
</protein>
<reference evidence="1" key="1">
    <citation type="submission" date="2021-11" db="EMBL/GenBank/DDBJ databases">
        <title>Fusarium solani-melongenae Genome sequencing and assembly.</title>
        <authorList>
            <person name="Xie S."/>
            <person name="Huang L."/>
            <person name="Zhang X."/>
        </authorList>
    </citation>
    <scope>NUCLEOTIDE SEQUENCE</scope>
    <source>
        <strain evidence="1">CRI 24-3</strain>
    </source>
</reference>
<sequence length="524" mass="58723">MERVHANPIIPGFAPDPSVVFVDGTYFLVNSTFHMFPGLPIYASKELVTWTHIGNAINRAGQLSLQQSYTKLYGPDGAQELMSAQGGLYAPSIRYHKGTFYIVCTNVIHKKELPPIENEFQNFILTTDDIWANKWSDPIFYDFFGIDTSLFWDDDDRVYLIGAAAPSPETKIRQFEIDLKTGKKLSEEKLIWEGITKVFPEGPHMYKKDGWYYLLVAEGGCFADHHTIMARSKSIWGPFEVNPKNPVMGKTDPNGYIQYTGHGDLFQDPSGQWYFICLGVRKTKEGRFIMGRETVITTAQWPEGEFPTIDFAKLDVPIKGGKQSAPAWPLKPSGSSLTPEVDLMHIRNPVEESYQYDGSRITLITSKAPLSQAGEPVSFVGKRQRLLEGTALVTLNVPDTSALENTLEAGLCYYKDELRFTRLFLDVQNGEIVWEIKNKARSIDRRATRSVKSLLAAASAKVVFGISYTEDQLSFWCSADGVKEELARIDSLDMTGHDFVGPVIGAFCTAAKESRVEFVDLVVE</sequence>